<dbReference type="InterPro" id="IPR029044">
    <property type="entry name" value="Nucleotide-diphossugar_trans"/>
</dbReference>
<keyword evidence="4" id="KW-1185">Reference proteome</keyword>
<dbReference type="InterPro" id="IPR025877">
    <property type="entry name" value="MobA-like_NTP_Trfase"/>
</dbReference>
<dbReference type="SUPFAM" id="SSF53448">
    <property type="entry name" value="Nucleotide-diphospho-sugar transferases"/>
    <property type="match status" value="1"/>
</dbReference>
<dbReference type="Pfam" id="PF12804">
    <property type="entry name" value="NTP_transf_3"/>
    <property type="match status" value="1"/>
</dbReference>
<evidence type="ECO:0000256" key="1">
    <source>
        <dbReference type="ARBA" id="ARBA00022842"/>
    </source>
</evidence>
<reference evidence="3 4" key="1">
    <citation type="submission" date="2023-03" db="EMBL/GenBank/DDBJ databases">
        <title>Altererythrobacter sp. CAU 1644 isolated from sand.</title>
        <authorList>
            <person name="Kim W."/>
        </authorList>
    </citation>
    <scope>NUCLEOTIDE SEQUENCE [LARGE SCALE GENOMIC DNA]</scope>
    <source>
        <strain evidence="3 4">CAU 1644</strain>
    </source>
</reference>
<accession>A0ABY8FWJ9</accession>
<organism evidence="3 4">
    <name type="scientific">Altererythrobacter arenosus</name>
    <dbReference type="NCBI Taxonomy" id="3032592"/>
    <lineage>
        <taxon>Bacteria</taxon>
        <taxon>Pseudomonadati</taxon>
        <taxon>Pseudomonadota</taxon>
        <taxon>Alphaproteobacteria</taxon>
        <taxon>Sphingomonadales</taxon>
        <taxon>Erythrobacteraceae</taxon>
        <taxon>Altererythrobacter</taxon>
    </lineage>
</organism>
<evidence type="ECO:0000313" key="3">
    <source>
        <dbReference type="EMBL" id="WFL77776.1"/>
    </source>
</evidence>
<gene>
    <name evidence="3" type="ORF">P7228_01525</name>
</gene>
<feature type="domain" description="MobA-like NTP transferase" evidence="2">
    <location>
        <begin position="10"/>
        <end position="165"/>
    </location>
</feature>
<proteinExistence type="predicted"/>
<evidence type="ECO:0000259" key="2">
    <source>
        <dbReference type="Pfam" id="PF12804"/>
    </source>
</evidence>
<keyword evidence="1" id="KW-0460">Magnesium</keyword>
<name>A0ABY8FWJ9_9SPHN</name>
<dbReference type="Gene3D" id="3.90.550.10">
    <property type="entry name" value="Spore Coat Polysaccharide Biosynthesis Protein SpsA, Chain A"/>
    <property type="match status" value="1"/>
</dbReference>
<dbReference type="CDD" id="cd04182">
    <property type="entry name" value="GT_2_like_f"/>
    <property type="match status" value="1"/>
</dbReference>
<dbReference type="PANTHER" id="PTHR43777:SF1">
    <property type="entry name" value="MOLYBDENUM COFACTOR CYTIDYLYLTRANSFERASE"/>
    <property type="match status" value="1"/>
</dbReference>
<sequence length="190" mass="20146">MTGVGHVGLVLLAAGRSRRFGPQDKLAQDWRGKPLARHAADTLAALPFAAHIAVVGEDSRLQLPEQFETVTNPDPALGLSHSIALGVEALLPRHLDACLIALADMPLVPEAHFLALLDGVARSDGDIVATANGDRAQVPAVFGKEHFAALIALTGDQGARELLRTARTIPCDAELLADFDRPEDFARNAD</sequence>
<dbReference type="PANTHER" id="PTHR43777">
    <property type="entry name" value="MOLYBDENUM COFACTOR CYTIDYLYLTRANSFERASE"/>
    <property type="match status" value="1"/>
</dbReference>
<dbReference type="Proteomes" id="UP001215827">
    <property type="component" value="Chromosome"/>
</dbReference>
<evidence type="ECO:0000313" key="4">
    <source>
        <dbReference type="Proteomes" id="UP001215827"/>
    </source>
</evidence>
<dbReference type="RefSeq" id="WP_278016468.1">
    <property type="nucleotide sequence ID" value="NZ_CP121106.1"/>
</dbReference>
<dbReference type="EMBL" id="CP121106">
    <property type="protein sequence ID" value="WFL77776.1"/>
    <property type="molecule type" value="Genomic_DNA"/>
</dbReference>
<protein>
    <submittedName>
        <fullName evidence="3">Nucleotidyltransferase family protein</fullName>
    </submittedName>
</protein>